<sequence>MFKKILFAVCLMAGLCSSARAFNTAAQDSLFRVLQHQKADTGRVNTLIAYAMSYMPDSIQKADGIFKEALRLSRQLGYAKGVADFACYYMFIQDMQGRYEESLFMVDNAVKIYAALRDTVSLMRALSFSGNEHHQLGHFTAAASRYLEALKLSDATKDSLFSGLMNNNLATVFIVLKDYNKAFQYAEKAYHNGISIGNQRRTTSSLITMGSCMLVQKRYQESEQYYLKSLEVGRGLDDSAYVLKAYVNLGNLYFEQDKRPQAYQYYTRSLELSGKYPDQELLTYIYLGYSRELFNLKRYSEALSYVEQAITMARRYKATNELRWGYLVASNLKATLGHYEQAFALREQFEELNDSLSGEAARNNVALLEMQYQSEKKDRELTAKELQLARKDLQLQQKNRWIFVFLIFAVALLALVIVIWQRLRHRHHLQEQQLHTMEAEKTVQVLEAMIQGEEKERTRLSKDLHDGVGGLLSAVKMHFGALKHDRPSLKTDTSFSHAMGMLDDAIGEVRKTAHNLMPELLARMGLAEAVRFYCRNVSHSKHLAISCYAPDNIGRFKANFELSVYRIVQELVNNIIKHSQATEALVQLTRQDQLLTITVEDNGIGMQEIQETQPGMGLNSLQSRIRALNGNLEIAAANGQGTTAYIEFNIAIMQLAEIG</sequence>
<protein>
    <submittedName>
        <fullName evidence="14">Signal transduction histidine kinase</fullName>
    </submittedName>
</protein>
<dbReference type="PROSITE" id="PS50005">
    <property type="entry name" value="TPR"/>
    <property type="match status" value="1"/>
</dbReference>
<keyword evidence="3" id="KW-0808">Transferase</keyword>
<keyword evidence="12" id="KW-0732">Signal</keyword>
<dbReference type="Pfam" id="PF13424">
    <property type="entry name" value="TPR_12"/>
    <property type="match status" value="1"/>
</dbReference>
<accession>A0A1T4QNV0</accession>
<keyword evidence="2" id="KW-1003">Cell membrane</keyword>
<evidence type="ECO:0000256" key="7">
    <source>
        <dbReference type="ARBA" id="ARBA00023012"/>
    </source>
</evidence>
<dbReference type="InterPro" id="IPR050482">
    <property type="entry name" value="Sensor_HK_TwoCompSys"/>
</dbReference>
<name>A0A1T4QNV0_9BACT</name>
<evidence type="ECO:0000256" key="3">
    <source>
        <dbReference type="ARBA" id="ARBA00022679"/>
    </source>
</evidence>
<dbReference type="Pfam" id="PF02518">
    <property type="entry name" value="HATPase_c"/>
    <property type="match status" value="1"/>
</dbReference>
<evidence type="ECO:0000256" key="9">
    <source>
        <dbReference type="PROSITE-ProRule" id="PRU00339"/>
    </source>
</evidence>
<evidence type="ECO:0000256" key="6">
    <source>
        <dbReference type="ARBA" id="ARBA00022989"/>
    </source>
</evidence>
<keyword evidence="7" id="KW-0902">Two-component regulatory system</keyword>
<dbReference type="Proteomes" id="UP000190367">
    <property type="component" value="Unassembled WGS sequence"/>
</dbReference>
<dbReference type="PROSITE" id="PS50293">
    <property type="entry name" value="TPR_REGION"/>
    <property type="match status" value="1"/>
</dbReference>
<dbReference type="Gene3D" id="1.25.40.10">
    <property type="entry name" value="Tetratricopeptide repeat domain"/>
    <property type="match status" value="1"/>
</dbReference>
<keyword evidence="6 11" id="KW-1133">Transmembrane helix</keyword>
<dbReference type="Gene3D" id="1.20.5.1930">
    <property type="match status" value="1"/>
</dbReference>
<dbReference type="SUPFAM" id="SSF48452">
    <property type="entry name" value="TPR-like"/>
    <property type="match status" value="2"/>
</dbReference>
<organism evidence="14 15">
    <name type="scientific">Chitinophaga eiseniae</name>
    <dbReference type="NCBI Taxonomy" id="634771"/>
    <lineage>
        <taxon>Bacteria</taxon>
        <taxon>Pseudomonadati</taxon>
        <taxon>Bacteroidota</taxon>
        <taxon>Chitinophagia</taxon>
        <taxon>Chitinophagales</taxon>
        <taxon>Chitinophagaceae</taxon>
        <taxon>Chitinophaga</taxon>
    </lineage>
</organism>
<dbReference type="SUPFAM" id="SSF55874">
    <property type="entry name" value="ATPase domain of HSP90 chaperone/DNA topoisomerase II/histidine kinase"/>
    <property type="match status" value="1"/>
</dbReference>
<dbReference type="EMBL" id="FUWZ01000002">
    <property type="protein sequence ID" value="SKA05440.1"/>
    <property type="molecule type" value="Genomic_DNA"/>
</dbReference>
<feature type="transmembrane region" description="Helical" evidence="11">
    <location>
        <begin position="401"/>
        <end position="420"/>
    </location>
</feature>
<keyword evidence="5 14" id="KW-0418">Kinase</keyword>
<evidence type="ECO:0000256" key="1">
    <source>
        <dbReference type="ARBA" id="ARBA00004651"/>
    </source>
</evidence>
<dbReference type="STRING" id="634771.SAMN04488128_102490"/>
<evidence type="ECO:0000256" key="11">
    <source>
        <dbReference type="SAM" id="Phobius"/>
    </source>
</evidence>
<keyword evidence="15" id="KW-1185">Reference proteome</keyword>
<feature type="domain" description="Histidine kinase" evidence="13">
    <location>
        <begin position="564"/>
        <end position="652"/>
    </location>
</feature>
<keyword evidence="4 11" id="KW-0812">Transmembrane</keyword>
<dbReference type="PANTHER" id="PTHR24421:SF37">
    <property type="entry name" value="SENSOR HISTIDINE KINASE NARS"/>
    <property type="match status" value="1"/>
</dbReference>
<evidence type="ECO:0000256" key="10">
    <source>
        <dbReference type="SAM" id="Coils"/>
    </source>
</evidence>
<evidence type="ECO:0000256" key="2">
    <source>
        <dbReference type="ARBA" id="ARBA00022475"/>
    </source>
</evidence>
<feature type="signal peptide" evidence="12">
    <location>
        <begin position="1"/>
        <end position="21"/>
    </location>
</feature>
<evidence type="ECO:0000256" key="8">
    <source>
        <dbReference type="ARBA" id="ARBA00023136"/>
    </source>
</evidence>
<dbReference type="AlphaFoldDB" id="A0A1T4QNV0"/>
<dbReference type="InterPro" id="IPR005467">
    <property type="entry name" value="His_kinase_dom"/>
</dbReference>
<dbReference type="Gene3D" id="3.30.565.10">
    <property type="entry name" value="Histidine kinase-like ATPase, C-terminal domain"/>
    <property type="match status" value="1"/>
</dbReference>
<evidence type="ECO:0000313" key="15">
    <source>
        <dbReference type="Proteomes" id="UP000190367"/>
    </source>
</evidence>
<feature type="coiled-coil region" evidence="10">
    <location>
        <begin position="436"/>
        <end position="463"/>
    </location>
</feature>
<evidence type="ECO:0000259" key="13">
    <source>
        <dbReference type="PROSITE" id="PS50109"/>
    </source>
</evidence>
<dbReference type="SMART" id="SM00028">
    <property type="entry name" value="TPR"/>
    <property type="match status" value="5"/>
</dbReference>
<dbReference type="InterPro" id="IPR019734">
    <property type="entry name" value="TPR_rpt"/>
</dbReference>
<evidence type="ECO:0000313" key="14">
    <source>
        <dbReference type="EMBL" id="SKA05440.1"/>
    </source>
</evidence>
<proteinExistence type="predicted"/>
<comment type="subcellular location">
    <subcellularLocation>
        <location evidence="1">Cell membrane</location>
        <topology evidence="1">Multi-pass membrane protein</topology>
    </subcellularLocation>
</comment>
<dbReference type="InterPro" id="IPR011990">
    <property type="entry name" value="TPR-like_helical_dom_sf"/>
</dbReference>
<dbReference type="GO" id="GO:0046983">
    <property type="term" value="F:protein dimerization activity"/>
    <property type="evidence" value="ECO:0007669"/>
    <property type="project" value="InterPro"/>
</dbReference>
<reference evidence="15" key="1">
    <citation type="submission" date="2017-02" db="EMBL/GenBank/DDBJ databases">
        <authorList>
            <person name="Varghese N."/>
            <person name="Submissions S."/>
        </authorList>
    </citation>
    <scope>NUCLEOTIDE SEQUENCE [LARGE SCALE GENOMIC DNA]</scope>
    <source>
        <strain evidence="15">DSM 22224</strain>
    </source>
</reference>
<dbReference type="RefSeq" id="WP_078669040.1">
    <property type="nucleotide sequence ID" value="NZ_FUWZ01000002.1"/>
</dbReference>
<dbReference type="PROSITE" id="PS50109">
    <property type="entry name" value="HIS_KIN"/>
    <property type="match status" value="1"/>
</dbReference>
<dbReference type="Pfam" id="PF07730">
    <property type="entry name" value="HisKA_3"/>
    <property type="match status" value="1"/>
</dbReference>
<gene>
    <name evidence="14" type="ORF">SAMN04488128_102490</name>
</gene>
<dbReference type="OrthoDB" id="617348at2"/>
<dbReference type="SMART" id="SM00387">
    <property type="entry name" value="HATPase_c"/>
    <property type="match status" value="1"/>
</dbReference>
<evidence type="ECO:0000256" key="4">
    <source>
        <dbReference type="ARBA" id="ARBA00022692"/>
    </source>
</evidence>
<feature type="repeat" description="TPR" evidence="9">
    <location>
        <begin position="243"/>
        <end position="276"/>
    </location>
</feature>
<evidence type="ECO:0000256" key="5">
    <source>
        <dbReference type="ARBA" id="ARBA00022777"/>
    </source>
</evidence>
<dbReference type="Pfam" id="PF13181">
    <property type="entry name" value="TPR_8"/>
    <property type="match status" value="1"/>
</dbReference>
<dbReference type="GO" id="GO:0000155">
    <property type="term" value="F:phosphorelay sensor kinase activity"/>
    <property type="evidence" value="ECO:0007669"/>
    <property type="project" value="InterPro"/>
</dbReference>
<dbReference type="PANTHER" id="PTHR24421">
    <property type="entry name" value="NITRATE/NITRITE SENSOR PROTEIN NARX-RELATED"/>
    <property type="match status" value="1"/>
</dbReference>
<keyword evidence="9" id="KW-0802">TPR repeat</keyword>
<dbReference type="CDD" id="cd16917">
    <property type="entry name" value="HATPase_UhpB-NarQ-NarX-like"/>
    <property type="match status" value="1"/>
</dbReference>
<dbReference type="InterPro" id="IPR003594">
    <property type="entry name" value="HATPase_dom"/>
</dbReference>
<evidence type="ECO:0000256" key="12">
    <source>
        <dbReference type="SAM" id="SignalP"/>
    </source>
</evidence>
<feature type="chain" id="PRO_5012820699" evidence="12">
    <location>
        <begin position="22"/>
        <end position="659"/>
    </location>
</feature>
<dbReference type="InterPro" id="IPR011712">
    <property type="entry name" value="Sig_transdc_His_kin_sub3_dim/P"/>
</dbReference>
<keyword evidence="10" id="KW-0175">Coiled coil</keyword>
<dbReference type="GO" id="GO:0005886">
    <property type="term" value="C:plasma membrane"/>
    <property type="evidence" value="ECO:0007669"/>
    <property type="project" value="UniProtKB-SubCell"/>
</dbReference>
<dbReference type="InterPro" id="IPR036890">
    <property type="entry name" value="HATPase_C_sf"/>
</dbReference>
<keyword evidence="8 11" id="KW-0472">Membrane</keyword>